<feature type="transmembrane region" description="Helical" evidence="2">
    <location>
        <begin position="120"/>
        <end position="140"/>
    </location>
</feature>
<dbReference type="Proteomes" id="UP000657385">
    <property type="component" value="Unassembled WGS sequence"/>
</dbReference>
<sequence>MAAPTRPHADRSSSPAAPPCPEPTARTAIGRARGRHRALLIAACVALIASTIADAATGYDGPGPFVYPVFALAVALIPWRYTPLFATAMSVFFTVGGLASPAFVRWLTTPSRALDFTAGWAQLAGFAVAAVCAAAAVVCAPRATSRRRPAPDPS</sequence>
<reference evidence="3" key="1">
    <citation type="submission" date="2020-11" db="EMBL/GenBank/DDBJ databases">
        <title>Isolation and identification of active actinomycetes.</title>
        <authorList>
            <person name="Yu B."/>
        </authorList>
    </citation>
    <scope>NUCLEOTIDE SEQUENCE</scope>
    <source>
        <strain evidence="3">NEAU-YB345</strain>
    </source>
</reference>
<evidence type="ECO:0000256" key="2">
    <source>
        <dbReference type="SAM" id="Phobius"/>
    </source>
</evidence>
<name>A0A931B7G9_9ACTN</name>
<organism evidence="3 4">
    <name type="scientific">Streptacidiphilus fuscans</name>
    <dbReference type="NCBI Taxonomy" id="2789292"/>
    <lineage>
        <taxon>Bacteria</taxon>
        <taxon>Bacillati</taxon>
        <taxon>Actinomycetota</taxon>
        <taxon>Actinomycetes</taxon>
        <taxon>Kitasatosporales</taxon>
        <taxon>Streptomycetaceae</taxon>
        <taxon>Streptacidiphilus</taxon>
    </lineage>
</organism>
<keyword evidence="2" id="KW-0812">Transmembrane</keyword>
<evidence type="ECO:0000313" key="3">
    <source>
        <dbReference type="EMBL" id="MBF9070077.1"/>
    </source>
</evidence>
<evidence type="ECO:0000256" key="1">
    <source>
        <dbReference type="SAM" id="MobiDB-lite"/>
    </source>
</evidence>
<comment type="caution">
    <text evidence="3">The sequence shown here is derived from an EMBL/GenBank/DDBJ whole genome shotgun (WGS) entry which is preliminary data.</text>
</comment>
<feature type="transmembrane region" description="Helical" evidence="2">
    <location>
        <begin position="65"/>
        <end position="81"/>
    </location>
</feature>
<dbReference type="EMBL" id="JADPRT010000007">
    <property type="protein sequence ID" value="MBF9070077.1"/>
    <property type="molecule type" value="Genomic_DNA"/>
</dbReference>
<feature type="region of interest" description="Disordered" evidence="1">
    <location>
        <begin position="1"/>
        <end position="26"/>
    </location>
</feature>
<proteinExistence type="predicted"/>
<evidence type="ECO:0000313" key="4">
    <source>
        <dbReference type="Proteomes" id="UP000657385"/>
    </source>
</evidence>
<keyword evidence="4" id="KW-1185">Reference proteome</keyword>
<accession>A0A931B7G9</accession>
<keyword evidence="2" id="KW-0472">Membrane</keyword>
<dbReference type="AlphaFoldDB" id="A0A931B7G9"/>
<feature type="transmembrane region" description="Helical" evidence="2">
    <location>
        <begin position="88"/>
        <end position="108"/>
    </location>
</feature>
<feature type="transmembrane region" description="Helical" evidence="2">
    <location>
        <begin position="38"/>
        <end position="59"/>
    </location>
</feature>
<keyword evidence="2" id="KW-1133">Transmembrane helix</keyword>
<gene>
    <name evidence="3" type="ORF">I2501_18805</name>
</gene>
<protein>
    <submittedName>
        <fullName evidence="3">Uncharacterized protein</fullName>
    </submittedName>
</protein>
<dbReference type="RefSeq" id="WP_196195237.1">
    <property type="nucleotide sequence ID" value="NZ_JADPRT010000007.1"/>
</dbReference>